<protein>
    <submittedName>
        <fullName evidence="9">Cytochrome C peroxidase</fullName>
    </submittedName>
</protein>
<keyword evidence="6 7" id="KW-0408">Iron</keyword>
<evidence type="ECO:0000256" key="1">
    <source>
        <dbReference type="ARBA" id="ARBA00004196"/>
    </source>
</evidence>
<evidence type="ECO:0000313" key="10">
    <source>
        <dbReference type="Proteomes" id="UP000032578"/>
    </source>
</evidence>
<dbReference type="EMBL" id="JTDW01000004">
    <property type="protein sequence ID" value="KJD36120.1"/>
    <property type="molecule type" value="Genomic_DNA"/>
</dbReference>
<keyword evidence="2 7" id="KW-0349">Heme</keyword>
<dbReference type="GO" id="GO:0004130">
    <property type="term" value="F:cytochrome-c peroxidase activity"/>
    <property type="evidence" value="ECO:0007669"/>
    <property type="project" value="TreeGrafter"/>
</dbReference>
<dbReference type="PANTHER" id="PTHR30600:SF10">
    <property type="entry name" value="BLL6722 PROTEIN"/>
    <property type="match status" value="1"/>
</dbReference>
<dbReference type="STRING" id="1435349.PW52_05790"/>
<keyword evidence="9" id="KW-0575">Peroxidase</keyword>
<dbReference type="PATRIC" id="fig|1435349.4.peg.2115"/>
<dbReference type="GO" id="GO:0046872">
    <property type="term" value="F:metal ion binding"/>
    <property type="evidence" value="ECO:0007669"/>
    <property type="project" value="UniProtKB-KW"/>
</dbReference>
<dbReference type="GO" id="GO:0009055">
    <property type="term" value="F:electron transfer activity"/>
    <property type="evidence" value="ECO:0007669"/>
    <property type="project" value="InterPro"/>
</dbReference>
<keyword evidence="10" id="KW-1185">Reference proteome</keyword>
<organism evidence="9 10">
    <name type="scientific">Neotamlana sedimentorum</name>
    <dbReference type="NCBI Taxonomy" id="1435349"/>
    <lineage>
        <taxon>Bacteria</taxon>
        <taxon>Pseudomonadati</taxon>
        <taxon>Bacteroidota</taxon>
        <taxon>Flavobacteriia</taxon>
        <taxon>Flavobacteriales</taxon>
        <taxon>Flavobacteriaceae</taxon>
        <taxon>Neotamlana</taxon>
    </lineage>
</organism>
<gene>
    <name evidence="9" type="ORF">PW52_05790</name>
</gene>
<dbReference type="InterPro" id="IPR004852">
    <property type="entry name" value="Di-haem_cyt_c_peroxidsae"/>
</dbReference>
<dbReference type="Pfam" id="PF03150">
    <property type="entry name" value="CCP_MauG"/>
    <property type="match status" value="1"/>
</dbReference>
<keyword evidence="4" id="KW-0732">Signal</keyword>
<reference evidence="9 10" key="1">
    <citation type="submission" date="2014-11" db="EMBL/GenBank/DDBJ databases">
        <title>Tamlana sedimentorum sp. nov., isolated from shallow sand sediments of the Sea of Japan.</title>
        <authorList>
            <person name="Romanenko L.A."/>
        </authorList>
    </citation>
    <scope>NUCLEOTIDE SEQUENCE [LARGE SCALE GENOMIC DNA]</scope>
    <source>
        <strain evidence="9 10">JCM 19808</strain>
    </source>
</reference>
<feature type="domain" description="Cytochrome c" evidence="8">
    <location>
        <begin position="242"/>
        <end position="370"/>
    </location>
</feature>
<evidence type="ECO:0000259" key="8">
    <source>
        <dbReference type="PROSITE" id="PS51007"/>
    </source>
</evidence>
<dbReference type="Proteomes" id="UP000032578">
    <property type="component" value="Unassembled WGS sequence"/>
</dbReference>
<evidence type="ECO:0000256" key="3">
    <source>
        <dbReference type="ARBA" id="ARBA00022723"/>
    </source>
</evidence>
<evidence type="ECO:0000256" key="4">
    <source>
        <dbReference type="ARBA" id="ARBA00022729"/>
    </source>
</evidence>
<dbReference type="InterPro" id="IPR036909">
    <property type="entry name" value="Cyt_c-like_dom_sf"/>
</dbReference>
<dbReference type="GO" id="GO:0020037">
    <property type="term" value="F:heme binding"/>
    <property type="evidence" value="ECO:0007669"/>
    <property type="project" value="InterPro"/>
</dbReference>
<dbReference type="GO" id="GO:0030313">
    <property type="term" value="C:cell envelope"/>
    <property type="evidence" value="ECO:0007669"/>
    <property type="project" value="UniProtKB-SubCell"/>
</dbReference>
<evidence type="ECO:0000313" key="9">
    <source>
        <dbReference type="EMBL" id="KJD36120.1"/>
    </source>
</evidence>
<name>A0A0D7WAC9_9FLAO</name>
<comment type="caution">
    <text evidence="9">The sequence shown here is derived from an EMBL/GenBank/DDBJ whole genome shotgun (WGS) entry which is preliminary data.</text>
</comment>
<dbReference type="AlphaFoldDB" id="A0A0D7WAC9"/>
<keyword evidence="5" id="KW-0560">Oxidoreductase</keyword>
<evidence type="ECO:0000256" key="6">
    <source>
        <dbReference type="ARBA" id="ARBA00023004"/>
    </source>
</evidence>
<keyword evidence="3 7" id="KW-0479">Metal-binding</keyword>
<evidence type="ECO:0000256" key="2">
    <source>
        <dbReference type="ARBA" id="ARBA00022617"/>
    </source>
</evidence>
<dbReference type="PANTHER" id="PTHR30600">
    <property type="entry name" value="CYTOCHROME C PEROXIDASE-RELATED"/>
    <property type="match status" value="1"/>
</dbReference>
<evidence type="ECO:0000256" key="5">
    <source>
        <dbReference type="ARBA" id="ARBA00023002"/>
    </source>
</evidence>
<comment type="subcellular location">
    <subcellularLocation>
        <location evidence="1">Cell envelope</location>
    </subcellularLocation>
</comment>
<accession>A0A0D7WAC9</accession>
<dbReference type="PROSITE" id="PS51007">
    <property type="entry name" value="CYTC"/>
    <property type="match status" value="1"/>
</dbReference>
<dbReference type="InterPro" id="IPR009056">
    <property type="entry name" value="Cyt_c-like_dom"/>
</dbReference>
<sequence length="387" mass="43477">MKNHLPLILLFVLAIMSCSEDEYSDITMDEFEDIGTTTPDISELNLPTTPFNYANIALPNYFLDNDVQNEDNTPNNNQISNNGATLGRVLFYDKNLSVNNSISCASCHIQENGFSDPNPLSTGFDGDFTSRNSMGLANARFYENGRFFWDERADSLEEQILIPIQDLVEMGMTLPELETKLAQIDYYEVLFENAFGDSDITSNRIALAVSQFIRSMVSYQSKFDEGMAQSNNINNNFANFTASENRGKQLFLSNQTRCFDCHATNVFVGDQARNNGLDATITDEGVGGITGNNNDLGEFKVPSLRNIELTGPYMHDGRFETLEEVIEHYNSGVQNNPNLDNRLTQGNNVRRLNLSDADKQALVDFLITLTDEVFTNDEKFSDPFFIE</sequence>
<dbReference type="InterPro" id="IPR051395">
    <property type="entry name" value="Cytochrome_c_Peroxidase/MauG"/>
</dbReference>
<proteinExistence type="predicted"/>
<evidence type="ECO:0000256" key="7">
    <source>
        <dbReference type="PROSITE-ProRule" id="PRU00433"/>
    </source>
</evidence>
<dbReference type="RefSeq" id="WP_044631980.1">
    <property type="nucleotide sequence ID" value="NZ_JTDW01000004.1"/>
</dbReference>
<dbReference type="Gene3D" id="1.10.760.10">
    <property type="entry name" value="Cytochrome c-like domain"/>
    <property type="match status" value="2"/>
</dbReference>
<dbReference type="PROSITE" id="PS51257">
    <property type="entry name" value="PROKAR_LIPOPROTEIN"/>
    <property type="match status" value="1"/>
</dbReference>
<dbReference type="SUPFAM" id="SSF46626">
    <property type="entry name" value="Cytochrome c"/>
    <property type="match status" value="2"/>
</dbReference>
<dbReference type="OrthoDB" id="9805202at2"/>